<evidence type="ECO:0000313" key="1">
    <source>
        <dbReference type="EMBL" id="QIB68654.1"/>
    </source>
</evidence>
<dbReference type="NCBIfam" id="TIGR01598">
    <property type="entry name" value="holin_phiLC3"/>
    <property type="match status" value="1"/>
</dbReference>
<organism evidence="1 2">
    <name type="scientific">Aminipila butyrica</name>
    <dbReference type="NCBI Taxonomy" id="433296"/>
    <lineage>
        <taxon>Bacteria</taxon>
        <taxon>Bacillati</taxon>
        <taxon>Bacillota</taxon>
        <taxon>Clostridia</taxon>
        <taxon>Peptostreptococcales</taxon>
        <taxon>Anaerovoracaceae</taxon>
        <taxon>Aminipila</taxon>
    </lineage>
</organism>
<proteinExistence type="predicted"/>
<name>A0A858BV54_9FIRM</name>
<evidence type="ECO:0000313" key="2">
    <source>
        <dbReference type="Proteomes" id="UP000466848"/>
    </source>
</evidence>
<gene>
    <name evidence="1" type="ORF">Ami103574_04660</name>
</gene>
<sequence>MTINWKLRLKNKTTLLSLLACLAAFAYQVMGILGITAPISEEQVTQVFGLIVNLLGAIGILVDPTTTGVSDSPRALAYREPN</sequence>
<protein>
    <submittedName>
        <fullName evidence="1">Phage holin</fullName>
    </submittedName>
</protein>
<keyword evidence="2" id="KW-1185">Reference proteome</keyword>
<accession>A0A858BV54</accession>
<dbReference type="InterPro" id="IPR006485">
    <property type="entry name" value="Phage-like_holin"/>
</dbReference>
<dbReference type="EMBL" id="CP048649">
    <property type="protein sequence ID" value="QIB68654.1"/>
    <property type="molecule type" value="Genomic_DNA"/>
</dbReference>
<reference evidence="1 2" key="1">
    <citation type="submission" date="2020-02" db="EMBL/GenBank/DDBJ databases">
        <authorList>
            <person name="Kim Y.B."/>
            <person name="Roh S.W."/>
        </authorList>
    </citation>
    <scope>NUCLEOTIDE SEQUENCE [LARGE SCALE GENOMIC DNA]</scope>
    <source>
        <strain evidence="1 2">DSM 103574</strain>
    </source>
</reference>
<dbReference type="AlphaFoldDB" id="A0A858BV54"/>
<dbReference type="RefSeq" id="WP_163065517.1">
    <property type="nucleotide sequence ID" value="NZ_CP048649.1"/>
</dbReference>
<dbReference type="KEGG" id="abut:Ami103574_04660"/>
<dbReference type="Pfam" id="PF04531">
    <property type="entry name" value="Phage_holin_1"/>
    <property type="match status" value="1"/>
</dbReference>
<dbReference type="Proteomes" id="UP000466848">
    <property type="component" value="Chromosome"/>
</dbReference>